<dbReference type="InterPro" id="IPR036116">
    <property type="entry name" value="FN3_sf"/>
</dbReference>
<dbReference type="OrthoDB" id="9767116at2"/>
<evidence type="ECO:0000313" key="5">
    <source>
        <dbReference type="Proteomes" id="UP000236340"/>
    </source>
</evidence>
<dbReference type="RefSeq" id="WP_103115236.1">
    <property type="nucleotide sequence ID" value="NZ_PPFX01000014.1"/>
</dbReference>
<comment type="caution">
    <text evidence="4">The sequence shown here is derived from an EMBL/GenBank/DDBJ whole genome shotgun (WGS) entry which is preliminary data.</text>
</comment>
<organism evidence="4 5">
    <name type="scientific">Geothermobacter hydrogeniphilus</name>
    <dbReference type="NCBI Taxonomy" id="1969733"/>
    <lineage>
        <taxon>Bacteria</taxon>
        <taxon>Pseudomonadati</taxon>
        <taxon>Thermodesulfobacteriota</taxon>
        <taxon>Desulfuromonadia</taxon>
        <taxon>Desulfuromonadales</taxon>
        <taxon>Geothermobacteraceae</taxon>
        <taxon>Geothermobacter</taxon>
    </lineage>
</organism>
<protein>
    <recommendedName>
        <fullName evidence="3">Fibronectin type-III domain-containing protein</fullName>
    </recommendedName>
</protein>
<dbReference type="CDD" id="cd00688">
    <property type="entry name" value="ISOPREN_C2_like"/>
    <property type="match status" value="1"/>
</dbReference>
<dbReference type="InterPro" id="IPR032696">
    <property type="entry name" value="SQ_cyclase_C"/>
</dbReference>
<feature type="signal peptide" evidence="2">
    <location>
        <begin position="1"/>
        <end position="24"/>
    </location>
</feature>
<feature type="domain" description="Fibronectin type-III" evidence="3">
    <location>
        <begin position="2293"/>
        <end position="2399"/>
    </location>
</feature>
<feature type="compositionally biased region" description="Basic and acidic residues" evidence="1">
    <location>
        <begin position="2733"/>
        <end position="2755"/>
    </location>
</feature>
<dbReference type="GO" id="GO:0030246">
    <property type="term" value="F:carbohydrate binding"/>
    <property type="evidence" value="ECO:0007669"/>
    <property type="project" value="InterPro"/>
</dbReference>
<dbReference type="Gene3D" id="2.60.40.10">
    <property type="entry name" value="Immunoglobulins"/>
    <property type="match status" value="6"/>
</dbReference>
<evidence type="ECO:0000259" key="3">
    <source>
        <dbReference type="PROSITE" id="PS50853"/>
    </source>
</evidence>
<dbReference type="InterPro" id="IPR008969">
    <property type="entry name" value="CarboxyPept-like_regulatory"/>
</dbReference>
<gene>
    <name evidence="4" type="ORF">C2E25_08005</name>
</gene>
<dbReference type="Pfam" id="PF13620">
    <property type="entry name" value="CarboxypepD_reg"/>
    <property type="match status" value="4"/>
</dbReference>
<dbReference type="InterPro" id="IPR003961">
    <property type="entry name" value="FN3_dom"/>
</dbReference>
<accession>A0A2K2HAR6</accession>
<reference evidence="4 5" key="1">
    <citation type="journal article" date="2018" name="Genome Announc.">
        <title>Genome Sequence of Geothermobacter sp. HR-1 Iron Reducer from the Loihi Seamount.</title>
        <authorList>
            <person name="Smith H."/>
            <person name="Abuyen K."/>
            <person name="Tremblay J."/>
            <person name="Savalia P."/>
            <person name="Perez-Rodriguez I."/>
            <person name="Emerson D."/>
            <person name="Tully B."/>
            <person name="Amend J."/>
        </authorList>
    </citation>
    <scope>NUCLEOTIDE SEQUENCE [LARGE SCALE GENOMIC DNA]</scope>
    <source>
        <strain evidence="4 5">HR-1</strain>
    </source>
</reference>
<feature type="region of interest" description="Disordered" evidence="1">
    <location>
        <begin position="2728"/>
        <end position="2755"/>
    </location>
</feature>
<dbReference type="EMBL" id="PPFX01000014">
    <property type="protein sequence ID" value="PNU20357.1"/>
    <property type="molecule type" value="Genomic_DNA"/>
</dbReference>
<evidence type="ECO:0000256" key="2">
    <source>
        <dbReference type="SAM" id="SignalP"/>
    </source>
</evidence>
<dbReference type="Gene3D" id="1.50.10.20">
    <property type="match status" value="1"/>
</dbReference>
<dbReference type="InterPro" id="IPR013784">
    <property type="entry name" value="Carb-bd-like_fold"/>
</dbReference>
<feature type="chain" id="PRO_5014350459" description="Fibronectin type-III domain-containing protein" evidence="2">
    <location>
        <begin position="25"/>
        <end position="2755"/>
    </location>
</feature>
<dbReference type="Pfam" id="PF13243">
    <property type="entry name" value="SQHop_cyclase_C"/>
    <property type="match status" value="1"/>
</dbReference>
<dbReference type="SUPFAM" id="SSF48239">
    <property type="entry name" value="Terpenoid cyclases/Protein prenyltransferases"/>
    <property type="match status" value="2"/>
</dbReference>
<evidence type="ECO:0000256" key="1">
    <source>
        <dbReference type="SAM" id="MobiDB-lite"/>
    </source>
</evidence>
<dbReference type="SUPFAM" id="SSF49464">
    <property type="entry name" value="Carboxypeptidase regulatory domain-like"/>
    <property type="match status" value="1"/>
</dbReference>
<keyword evidence="2" id="KW-0732">Signal</keyword>
<sequence length="2755" mass="291175">MLRKCLALVGAIFCLVILANNAQAQLPQIATGLAYLTSAQSPNGNWDSTNSQVETTVATTAALESLKLLNQIGGVAYSAGISWLQAQSPQSVDFIAKRILALELTDGSVDALLPALDVLKGGWGGYDGYAVNILDTAYALQALQATGSGDISTINAALAFLTNQQNADGGWGFLPGDASSVYLTAVVSSTLQQFPQITSIATAVSKAGIFLLKHQNADGGFGSSLSTVYETALAYAALAAVFDDPAVTTETVNYLTATQAADGSWNDDPYSTALAIRALYLSESKPSPPPSPPPAGTIAGILVDATTHQRLDGVKVVLASNPLVWVTTAIDGSFILNDVPAGSQQVNFSLEGYKPATATVTVAVDTTANLGNIVMVSSYSTGIIAGMITDSMGRPLADVAVSVNGAWSGNTVTEADGSFVFSYVTPGEVVITAAKDGYQNVTVTGTVFARTTLTFSPRLDTASSQTTTGRLVGRVVEATWGVPIDHLPDEKGVTVTLSGGIAVEPDPDNGGRFDIPDLAPNTYQVTVGMNGFASQTFRVVIAPGVTTDLGTIRLEMSVSKMTLTGKVTDAESGAPVPGATISVDGTMLAGSSDFSGTYAIANIDHPAQITVKASADGYIGKTFTINTAPWTQSFDIVLSPKLFAGSVKGKVVDASLGTPLAGVALTLMSDPATNCVTDSAGNFIFPAVASGIQQIELVSPGYAARTLTTTITAGQVNDVGNIGLGMYPLPATIQGRVWDSDADGPFAGVEVQTSGSDARQVFTAADGSYRLDNVNPGTVIVSARVVTKPGYQDARISAPLEAGGILVFNPALSTTPRATVDLAVQTDKEDYQKGETGIVTVYLKNQEDVTHPLSLHLFVVDPAGGSLFESVLDVTLPATGTTARSFNIALPADLQSGLFRVTAEAFDADGTRLGSGSKTFGVAVSRVSVTPTLPTAFVSGANTVSFNLHNVGTLAVSAGVLAVALKDPDGQVVFSTSQSFSLALGDSLNLPCQIAIPDLKFGNYTLSYTLSDETHQGPTVDVPLPNSLIIDPLFSSASHRVGATANLTVYLSNAGRFEFDTAGTGLPVTVSVPDAGYEETKILVPAPRVGSTDPAALLYGFTIPASLTAGLHGATITVTLPSGSSLVKTTQFAISDSDLSLAPLADTAYLAGETITPKILNNGGADTRTQCRLSLYDAQGMLVAERTVTGVVAAGSSLTLSLSVPTGSVDGQYRLVVYYKDLSTGEEATVPTPITIQGVTGTLQVQTDKQTYLQTETITGLSSVINGEVPLVNGTLLLQVTAATGNLQRKTWTSQNDFQQGRGSGVDTVEVPDAVTLVAMDDDFDDGVFNPDRWNSSRSSSLTDYPPLEQNGTVQLSLPSNPARNWISNNLTTKFRVTGDFDTQVDYNIISPWNYGGNNHAAGLQVFTPSWNTRIDVWGFSPTYGTIDSYGSYTNVGGARLNGRLRITRVGSNYYVYYWNGSRWIRAYSFGGRPSGPAGFTLMCFGQGGNVQVLYDNFTVVSHTYPQSGTLKLRYDSGRSGTWGNLDFQGDIPSGTSIKFRTRSADTEAGLASAVWSDYLTVSGSPITSPEGRWLEVETTLATTDTTVSPTLYEVSVTRGHQAGDILWQTTIPANLAQGETFSPVNTIGALGTTGKFFLQGLLYSSTGQIVTSAEYPFYVEQGNIQIVLATDKKIYRPGETVSISGEVLSLSSGGTTGLSLNIADTTAGSAPLHSETFDLVADSTHTFSFTATAEAEGVYSLGGIVEQNGATLAAIDEQYEVASPAVTATVTAPETAGNDSFPLCITLNNSGKVDATVAMRLATEGGAIVDVQTIDLAPGESQVMQYPLQIVGATTYLVEITGDLEQTIAKKVVYVPAPLNNVIAANIVTDKVSYNPNEVVSLTSTVTASAPVENLSARISVTNSQGQSLYSATVAMPSLVQGQTQTINKQWGTRTNPAGTYTVSLQILNSAGVVVADSFRDFTINATTSVSVLLKGQLSLDKQSILAGEPVRVTYSVVNVGNVDLSSVALSVRIVDMADQTVYDTIGDQTSLTIGSIFSNSGTFDTQSYSAKDYAVILLGNIDGEEQALASTYLRVEGAPSAPTLAEPAGGADVVTFTPALIVNNAADPNHDNLIYEYEVYADSNLTDQVATGMVAEMAGITQWIVPTALSENQTYFWRARAYDGQLYGPWMALSSFRVNTINDPPSAPNVSSPADGSDVGMLKPVLTVTNASDPDSSTLTYNFTLSLDPDFSQVVASATGITGGQGTTSWAIPNNLQENTWYYWRVQADDWLVEGPWSETASFLVNTANDPPSTPVIVVPVSGSVLSDLSAEVVVTNSSDPDSPVLSYYFEADEKATFNSANLIRSGMVVEGQDTTLWNLSGLKDNSRYYVRVKASDGMAESPWSDAVEFFVNTVNDRPTVPTLNNPSNGTGVKEISPALSVHNSIDLDGDNLFYVFEVYSDASMTNLIAQSGNIAEMPDVTVWTVPLSLTENQTYYWHARCFDGSLYSGWMPTASFLVNTSNDAPGAPQLLAPADGRSLESLQPTLTVVNALDPDSGQLTYDFEVYRDGILIEAINGVPEGDNGTTSVTLDAPLTDNTSYSWRARAFDGGQYGEWMNLATFTIHQIRASIKAEIKFEPKTLNKRSKGTWIKVDIVLPDEYEASAVDISSLRFEGVVPAETRIYRVHHGKHGNKLTVKFRREQVISLLPVGEKVLVHVTGDIGPMSFEGIDIIRVIDMPTNCGNTVKQQQKHQEDKHGFEDEEEHSRGQERDD</sequence>
<dbReference type="CDD" id="cd00063">
    <property type="entry name" value="FN3"/>
    <property type="match status" value="1"/>
</dbReference>
<dbReference type="PROSITE" id="PS50853">
    <property type="entry name" value="FN3"/>
    <property type="match status" value="2"/>
</dbReference>
<dbReference type="SUPFAM" id="SSF49452">
    <property type="entry name" value="Starch-binding domain-like"/>
    <property type="match status" value="5"/>
</dbReference>
<dbReference type="InterPro" id="IPR008930">
    <property type="entry name" value="Terpenoid_cyclase/PrenylTrfase"/>
</dbReference>
<name>A0A2K2HAR6_9BACT</name>
<proteinExistence type="predicted"/>
<feature type="domain" description="Fibronectin type-III" evidence="3">
    <location>
        <begin position="2186"/>
        <end position="2292"/>
    </location>
</feature>
<dbReference type="Proteomes" id="UP000236340">
    <property type="component" value="Unassembled WGS sequence"/>
</dbReference>
<dbReference type="SUPFAM" id="SSF49265">
    <property type="entry name" value="Fibronectin type III"/>
    <property type="match status" value="2"/>
</dbReference>
<evidence type="ECO:0000313" key="4">
    <source>
        <dbReference type="EMBL" id="PNU20357.1"/>
    </source>
</evidence>
<dbReference type="InterPro" id="IPR013783">
    <property type="entry name" value="Ig-like_fold"/>
</dbReference>
<dbReference type="Gene3D" id="2.60.40.1120">
    <property type="entry name" value="Carboxypeptidase-like, regulatory domain"/>
    <property type="match status" value="6"/>
</dbReference>